<evidence type="ECO:0000256" key="5">
    <source>
        <dbReference type="ARBA" id="ARBA00023242"/>
    </source>
</evidence>
<dbReference type="AlphaFoldDB" id="A0A9Q3BI67"/>
<dbReference type="EMBL" id="AVOT02001209">
    <property type="protein sequence ID" value="MBW0466094.1"/>
    <property type="molecule type" value="Genomic_DNA"/>
</dbReference>
<keyword evidence="5" id="KW-0539">Nucleus</keyword>
<evidence type="ECO:0000313" key="7">
    <source>
        <dbReference type="Proteomes" id="UP000765509"/>
    </source>
</evidence>
<comment type="subcellular location">
    <subcellularLocation>
        <location evidence="1">Nucleus</location>
    </subcellularLocation>
</comment>
<proteinExistence type="predicted"/>
<keyword evidence="4" id="KW-0862">Zinc</keyword>
<evidence type="ECO:0000256" key="1">
    <source>
        <dbReference type="ARBA" id="ARBA00004123"/>
    </source>
</evidence>
<comment type="caution">
    <text evidence="6">The sequence shown here is derived from an EMBL/GenBank/DDBJ whole genome shotgun (WGS) entry which is preliminary data.</text>
</comment>
<keyword evidence="3" id="KW-0863">Zinc-finger</keyword>
<dbReference type="GO" id="GO:0005634">
    <property type="term" value="C:nucleus"/>
    <property type="evidence" value="ECO:0007669"/>
    <property type="project" value="UniProtKB-SubCell"/>
</dbReference>
<accession>A0A9Q3BI67</accession>
<organism evidence="6 7">
    <name type="scientific">Austropuccinia psidii MF-1</name>
    <dbReference type="NCBI Taxonomy" id="1389203"/>
    <lineage>
        <taxon>Eukaryota</taxon>
        <taxon>Fungi</taxon>
        <taxon>Dikarya</taxon>
        <taxon>Basidiomycota</taxon>
        <taxon>Pucciniomycotina</taxon>
        <taxon>Pucciniomycetes</taxon>
        <taxon>Pucciniales</taxon>
        <taxon>Sphaerophragmiaceae</taxon>
        <taxon>Austropuccinia</taxon>
    </lineage>
</organism>
<keyword evidence="7" id="KW-1185">Reference proteome</keyword>
<evidence type="ECO:0000256" key="2">
    <source>
        <dbReference type="ARBA" id="ARBA00022723"/>
    </source>
</evidence>
<evidence type="ECO:0008006" key="8">
    <source>
        <dbReference type="Google" id="ProtNLM"/>
    </source>
</evidence>
<dbReference type="PANTHER" id="PTHR46481:SF10">
    <property type="entry name" value="ZINC FINGER BED DOMAIN-CONTAINING PROTEIN 39"/>
    <property type="match status" value="1"/>
</dbReference>
<evidence type="ECO:0000256" key="3">
    <source>
        <dbReference type="ARBA" id="ARBA00022771"/>
    </source>
</evidence>
<dbReference type="PANTHER" id="PTHR46481">
    <property type="entry name" value="ZINC FINGER BED DOMAIN-CONTAINING PROTEIN 4"/>
    <property type="match status" value="1"/>
</dbReference>
<dbReference type="OrthoDB" id="3259198at2759"/>
<dbReference type="Proteomes" id="UP000765509">
    <property type="component" value="Unassembled WGS sequence"/>
</dbReference>
<evidence type="ECO:0000256" key="4">
    <source>
        <dbReference type="ARBA" id="ARBA00022833"/>
    </source>
</evidence>
<dbReference type="InterPro" id="IPR052035">
    <property type="entry name" value="ZnF_BED_domain_contain"/>
</dbReference>
<protein>
    <recommendedName>
        <fullName evidence="8">HAT C-terminal dimerisation domain-containing protein</fullName>
    </recommendedName>
</protein>
<evidence type="ECO:0000313" key="6">
    <source>
        <dbReference type="EMBL" id="MBW0466094.1"/>
    </source>
</evidence>
<reference evidence="6" key="1">
    <citation type="submission" date="2021-03" db="EMBL/GenBank/DDBJ databases">
        <title>Draft genome sequence of rust myrtle Austropuccinia psidii MF-1, a brazilian biotype.</title>
        <authorList>
            <person name="Quecine M.C."/>
            <person name="Pachon D.M.R."/>
            <person name="Bonatelli M.L."/>
            <person name="Correr F.H."/>
            <person name="Franceschini L.M."/>
            <person name="Leite T.F."/>
            <person name="Margarido G.R.A."/>
            <person name="Almeida C.A."/>
            <person name="Ferrarezi J.A."/>
            <person name="Labate C.A."/>
        </authorList>
    </citation>
    <scope>NUCLEOTIDE SEQUENCE</scope>
    <source>
        <strain evidence="6">MF-1</strain>
    </source>
</reference>
<name>A0A9Q3BI67_9BASI</name>
<sequence>MITLRKCPPMASGLKIVECFVTCINVIIAAWERKSPGSINPNLGAKLASEEQETLQKSLVEGIVPIQISFSIFETPRLRSVLSQLCPNFIWPKQRTIATIATQLYFQHKQKLIKEISQLPDDTYITVAIDFWTTKDQSQSYIAMVGQWIDPIRFLFCNSLLAFKTLNGAHTGQALAWSVWESLSEWGLIH</sequence>
<keyword evidence="2" id="KW-0479">Metal-binding</keyword>
<dbReference type="GO" id="GO:0008270">
    <property type="term" value="F:zinc ion binding"/>
    <property type="evidence" value="ECO:0007669"/>
    <property type="project" value="UniProtKB-KW"/>
</dbReference>
<gene>
    <name evidence="6" type="ORF">O181_005809</name>
</gene>